<keyword evidence="2" id="KW-1185">Reference proteome</keyword>
<evidence type="ECO:0000313" key="2">
    <source>
        <dbReference type="Proteomes" id="UP000183988"/>
    </source>
</evidence>
<dbReference type="EMBL" id="FQVW01000036">
    <property type="protein sequence ID" value="SHG48822.1"/>
    <property type="molecule type" value="Genomic_DNA"/>
</dbReference>
<evidence type="ECO:0008006" key="3">
    <source>
        <dbReference type="Google" id="ProtNLM"/>
    </source>
</evidence>
<gene>
    <name evidence="1" type="ORF">SAMN05216225_103622</name>
</gene>
<reference evidence="1 2" key="1">
    <citation type="submission" date="2016-11" db="EMBL/GenBank/DDBJ databases">
        <authorList>
            <person name="Jaros S."/>
            <person name="Januszkiewicz K."/>
            <person name="Wedrychowicz H."/>
        </authorList>
    </citation>
    <scope>NUCLEOTIDE SEQUENCE [LARGE SCALE GENOMIC DNA]</scope>
    <source>
        <strain evidence="1 2">IBRC-M 10683</strain>
    </source>
</reference>
<dbReference type="OrthoDB" id="2880030at2"/>
<organism evidence="1 2">
    <name type="scientific">Ornithinibacillus halophilus</name>
    <dbReference type="NCBI Taxonomy" id="930117"/>
    <lineage>
        <taxon>Bacteria</taxon>
        <taxon>Bacillati</taxon>
        <taxon>Bacillota</taxon>
        <taxon>Bacilli</taxon>
        <taxon>Bacillales</taxon>
        <taxon>Bacillaceae</taxon>
        <taxon>Ornithinibacillus</taxon>
    </lineage>
</organism>
<dbReference type="AlphaFoldDB" id="A0A1M5K7L7"/>
<protein>
    <recommendedName>
        <fullName evidence="3">DUF3993 domain-containing protein</fullName>
    </recommendedName>
</protein>
<dbReference type="STRING" id="930117.SAMN05216225_103622"/>
<dbReference type="RefSeq" id="WP_072891334.1">
    <property type="nucleotide sequence ID" value="NZ_FQVW01000036.1"/>
</dbReference>
<proteinExistence type="predicted"/>
<accession>A0A1M5K7L7</accession>
<evidence type="ECO:0000313" key="1">
    <source>
        <dbReference type="EMBL" id="SHG48822.1"/>
    </source>
</evidence>
<sequence length="193" mass="22324">MRRLIAGLICTSVLGIVIILFTSLDSSVLSNEKHPSVNAEEKKLPSIVDKEIIHNTSTVDTQLETTPSHDTIVELTTQFMNLIVQDLYEDYQVVHYDSKDELLEEFEKIASKEVAKPFVDFYFKEKNGNLYIVPTETPAWFVKDKDYDMKQIEDGQVKINQFNESEFFGDYTIELTFTYTNKGWKITNITYPN</sequence>
<name>A0A1M5K7L7_9BACI</name>
<dbReference type="Proteomes" id="UP000183988">
    <property type="component" value="Unassembled WGS sequence"/>
</dbReference>